<proteinExistence type="inferred from homology"/>
<evidence type="ECO:0000256" key="7">
    <source>
        <dbReference type="ARBA" id="ARBA00023180"/>
    </source>
</evidence>
<keyword evidence="6 8" id="KW-0472">Membrane</keyword>
<dbReference type="OrthoDB" id="10022113at2759"/>
<dbReference type="Pfam" id="PF23122">
    <property type="entry name" value="C2_ITFG1"/>
    <property type="match status" value="1"/>
</dbReference>
<dbReference type="GO" id="GO:0005886">
    <property type="term" value="C:plasma membrane"/>
    <property type="evidence" value="ECO:0007669"/>
    <property type="project" value="TreeGrafter"/>
</dbReference>
<dbReference type="SUPFAM" id="SSF69318">
    <property type="entry name" value="Integrin alpha N-terminal domain"/>
    <property type="match status" value="2"/>
</dbReference>
<dbReference type="InterPro" id="IPR024881">
    <property type="entry name" value="Tip"/>
</dbReference>
<sequence length="648" mass="71190">MKWAALGVLSYLILPCYSIWPFPDERFSGNSLVDAGSRGIVTGERAIAFGDFNGDQFMDILMLGEDQQTLTVYLWNHGLFEFVESTSFKHPLKIQNVVPGDFTHSGKLDILVMAESASRKDVLEMVVYPSLATSGFDTSNPLSVPPSTTVQPIPIDLDGDMKTDLLGVYADSSVNLKAWQNVWDSSKDTPELFSIIDPSFADAQCTLANPHSNAVIDLDGDCLADVFLVCDNGWGKRSFQIWTNQKDKGFKLSQTGSLPDGVQAISFADINRDGTIDMVFPTCSSVNSRTGLGTNCFINIVYNNQLPLCATATEPTMAKGKLKCRSPNDLCLADPNFKFDMGNIVRFPVSDLVGQAQLLVQDTTLSPPVPLPIKLGDANLDGFTDFLFIAGGTPRLAYSVNCGKGVAGCTKDGKGARGWEVESKGMEALDDVKDARNVAFMDMDEDGTLDVMVQRKGNQKILFVQNNFYYDAFFLKAIVLNGACNNGGCYGPNDTAYDPFGVSYSGASYKYTLLDTTGRRAAAQIGQLPQTSYQSLQTPYSFFGLGRTNNYIENLFIGSTVHLTEHFINIEGVIPNSKVVILPSAKEGEIWKRELFLRPGKWIPWVTVTVVVGMALLAIIVFILHLSEKREDELERRRVSHHINFDAL</sequence>
<keyword evidence="4 9" id="KW-0732">Signal</keyword>
<dbReference type="PANTHER" id="PTHR13412:SF0">
    <property type="entry name" value="T-CELL IMMUNOMODULATORY PROTEIN"/>
    <property type="match status" value="1"/>
</dbReference>
<feature type="domain" description="T-cell immunomodulatory protein TIP C2" evidence="10">
    <location>
        <begin position="499"/>
        <end position="596"/>
    </location>
</feature>
<comment type="subcellular location">
    <subcellularLocation>
        <location evidence="1">Membrane</location>
        <topology evidence="1">Single-pass type I membrane protein</topology>
    </subcellularLocation>
</comment>
<dbReference type="InterPro" id="IPR013517">
    <property type="entry name" value="FG-GAP"/>
</dbReference>
<dbReference type="InterPro" id="IPR028994">
    <property type="entry name" value="Integrin_alpha_N"/>
</dbReference>
<keyword evidence="7" id="KW-0325">Glycoprotein</keyword>
<accession>A0A0D7BFK7</accession>
<evidence type="ECO:0000256" key="1">
    <source>
        <dbReference type="ARBA" id="ARBA00004479"/>
    </source>
</evidence>
<name>A0A0D7BFK7_9AGAR</name>
<evidence type="ECO:0000256" key="8">
    <source>
        <dbReference type="SAM" id="Phobius"/>
    </source>
</evidence>
<reference evidence="11 12" key="1">
    <citation type="journal article" date="2015" name="Fungal Genet. Biol.">
        <title>Evolution of novel wood decay mechanisms in Agaricales revealed by the genome sequences of Fistulina hepatica and Cylindrobasidium torrendii.</title>
        <authorList>
            <person name="Floudas D."/>
            <person name="Held B.W."/>
            <person name="Riley R."/>
            <person name="Nagy L.G."/>
            <person name="Koehler G."/>
            <person name="Ransdell A.S."/>
            <person name="Younus H."/>
            <person name="Chow J."/>
            <person name="Chiniquy J."/>
            <person name="Lipzen A."/>
            <person name="Tritt A."/>
            <person name="Sun H."/>
            <person name="Haridas S."/>
            <person name="LaButti K."/>
            <person name="Ohm R.A."/>
            <person name="Kues U."/>
            <person name="Blanchette R.A."/>
            <person name="Grigoriev I.V."/>
            <person name="Minto R.E."/>
            <person name="Hibbett D.S."/>
        </authorList>
    </citation>
    <scope>NUCLEOTIDE SEQUENCE [LARGE SCALE GENOMIC DNA]</scope>
    <source>
        <strain evidence="11 12">FP15055 ss-10</strain>
    </source>
</reference>
<dbReference type="EMBL" id="KN880503">
    <property type="protein sequence ID" value="KIY68406.1"/>
    <property type="molecule type" value="Genomic_DNA"/>
</dbReference>
<protein>
    <recommendedName>
        <fullName evidence="10">T-cell immunomodulatory protein TIP C2 domain-containing protein</fullName>
    </recommendedName>
</protein>
<evidence type="ECO:0000256" key="5">
    <source>
        <dbReference type="ARBA" id="ARBA00022989"/>
    </source>
</evidence>
<dbReference type="Proteomes" id="UP000054007">
    <property type="component" value="Unassembled WGS sequence"/>
</dbReference>
<organism evidence="11 12">
    <name type="scientific">Cylindrobasidium torrendii FP15055 ss-10</name>
    <dbReference type="NCBI Taxonomy" id="1314674"/>
    <lineage>
        <taxon>Eukaryota</taxon>
        <taxon>Fungi</taxon>
        <taxon>Dikarya</taxon>
        <taxon>Basidiomycota</taxon>
        <taxon>Agaricomycotina</taxon>
        <taxon>Agaricomycetes</taxon>
        <taxon>Agaricomycetidae</taxon>
        <taxon>Agaricales</taxon>
        <taxon>Marasmiineae</taxon>
        <taxon>Physalacriaceae</taxon>
        <taxon>Cylindrobasidium</taxon>
    </lineage>
</organism>
<comment type="similarity">
    <text evidence="2">Belongs to the TIP family.</text>
</comment>
<dbReference type="InterPro" id="IPR057089">
    <property type="entry name" value="C2_TIP"/>
</dbReference>
<feature type="transmembrane region" description="Helical" evidence="8">
    <location>
        <begin position="602"/>
        <end position="627"/>
    </location>
</feature>
<gene>
    <name evidence="11" type="ORF">CYLTODRAFT_374377</name>
</gene>
<keyword evidence="5 8" id="KW-1133">Transmembrane helix</keyword>
<evidence type="ECO:0000259" key="10">
    <source>
        <dbReference type="Pfam" id="PF23122"/>
    </source>
</evidence>
<keyword evidence="3 8" id="KW-0812">Transmembrane</keyword>
<evidence type="ECO:0000256" key="9">
    <source>
        <dbReference type="SAM" id="SignalP"/>
    </source>
</evidence>
<feature type="chain" id="PRO_5002317356" description="T-cell immunomodulatory protein TIP C2 domain-containing protein" evidence="9">
    <location>
        <begin position="19"/>
        <end position="648"/>
    </location>
</feature>
<evidence type="ECO:0000313" key="11">
    <source>
        <dbReference type="EMBL" id="KIY68406.1"/>
    </source>
</evidence>
<feature type="signal peptide" evidence="9">
    <location>
        <begin position="1"/>
        <end position="18"/>
    </location>
</feature>
<dbReference type="Pfam" id="PF13517">
    <property type="entry name" value="FG-GAP_3"/>
    <property type="match status" value="2"/>
</dbReference>
<evidence type="ECO:0000256" key="3">
    <source>
        <dbReference type="ARBA" id="ARBA00022692"/>
    </source>
</evidence>
<evidence type="ECO:0000256" key="6">
    <source>
        <dbReference type="ARBA" id="ARBA00023136"/>
    </source>
</evidence>
<evidence type="ECO:0000313" key="12">
    <source>
        <dbReference type="Proteomes" id="UP000054007"/>
    </source>
</evidence>
<dbReference type="AlphaFoldDB" id="A0A0D7BFK7"/>
<evidence type="ECO:0000256" key="2">
    <source>
        <dbReference type="ARBA" id="ARBA00006496"/>
    </source>
</evidence>
<keyword evidence="12" id="KW-1185">Reference proteome</keyword>
<evidence type="ECO:0000256" key="4">
    <source>
        <dbReference type="ARBA" id="ARBA00022729"/>
    </source>
</evidence>
<dbReference type="PANTHER" id="PTHR13412">
    <property type="entry name" value="T-CELL IMMUNOMODULATORY PROTEIN HOMOLOG"/>
    <property type="match status" value="1"/>
</dbReference>